<protein>
    <submittedName>
        <fullName evidence="2">Uncharacterized protein</fullName>
    </submittedName>
</protein>
<evidence type="ECO:0000256" key="1">
    <source>
        <dbReference type="SAM" id="MobiDB-lite"/>
    </source>
</evidence>
<evidence type="ECO:0000313" key="3">
    <source>
        <dbReference type="Proteomes" id="UP000006813"/>
    </source>
</evidence>
<name>G5AZ17_HETGA</name>
<dbReference type="Proteomes" id="UP000006813">
    <property type="component" value="Unassembled WGS sequence"/>
</dbReference>
<reference evidence="2 3" key="1">
    <citation type="journal article" date="2011" name="Nature">
        <title>Genome sequencing reveals insights into physiology and longevity of the naked mole rat.</title>
        <authorList>
            <person name="Kim E.B."/>
            <person name="Fang X."/>
            <person name="Fushan A.A."/>
            <person name="Huang Z."/>
            <person name="Lobanov A.V."/>
            <person name="Han L."/>
            <person name="Marino S.M."/>
            <person name="Sun X."/>
            <person name="Turanov A.A."/>
            <person name="Yang P."/>
            <person name="Yim S.H."/>
            <person name="Zhao X."/>
            <person name="Kasaikina M.V."/>
            <person name="Stoletzki N."/>
            <person name="Peng C."/>
            <person name="Polak P."/>
            <person name="Xiong Z."/>
            <person name="Kiezun A."/>
            <person name="Zhu Y."/>
            <person name="Chen Y."/>
            <person name="Kryukov G.V."/>
            <person name="Zhang Q."/>
            <person name="Peshkin L."/>
            <person name="Yang L."/>
            <person name="Bronson R.T."/>
            <person name="Buffenstein R."/>
            <person name="Wang B."/>
            <person name="Han C."/>
            <person name="Li Q."/>
            <person name="Chen L."/>
            <person name="Zhao W."/>
            <person name="Sunyaev S.R."/>
            <person name="Park T.J."/>
            <person name="Zhang G."/>
            <person name="Wang J."/>
            <person name="Gladyshev V.N."/>
        </authorList>
    </citation>
    <scope>NUCLEOTIDE SEQUENCE [LARGE SCALE GENOMIC DNA]</scope>
</reference>
<dbReference type="InParanoid" id="G5AZ17"/>
<proteinExistence type="predicted"/>
<dbReference type="EMBL" id="JH167586">
    <property type="protein sequence ID" value="EHB02287.1"/>
    <property type="molecule type" value="Genomic_DNA"/>
</dbReference>
<accession>G5AZ17</accession>
<gene>
    <name evidence="2" type="ORF">GW7_05034</name>
</gene>
<feature type="region of interest" description="Disordered" evidence="1">
    <location>
        <begin position="11"/>
        <end position="48"/>
    </location>
</feature>
<evidence type="ECO:0000313" key="2">
    <source>
        <dbReference type="EMBL" id="EHB02287.1"/>
    </source>
</evidence>
<dbReference type="AlphaFoldDB" id="G5AZ17"/>
<organism evidence="2 3">
    <name type="scientific">Heterocephalus glaber</name>
    <name type="common">Naked mole rat</name>
    <dbReference type="NCBI Taxonomy" id="10181"/>
    <lineage>
        <taxon>Eukaryota</taxon>
        <taxon>Metazoa</taxon>
        <taxon>Chordata</taxon>
        <taxon>Craniata</taxon>
        <taxon>Vertebrata</taxon>
        <taxon>Euteleostomi</taxon>
        <taxon>Mammalia</taxon>
        <taxon>Eutheria</taxon>
        <taxon>Euarchontoglires</taxon>
        <taxon>Glires</taxon>
        <taxon>Rodentia</taxon>
        <taxon>Hystricomorpha</taxon>
        <taxon>Bathyergidae</taxon>
        <taxon>Heterocephalus</taxon>
    </lineage>
</organism>
<feature type="compositionally biased region" description="Low complexity" evidence="1">
    <location>
        <begin position="13"/>
        <end position="26"/>
    </location>
</feature>
<sequence>MGLQFELVHEGRASAAASAQRSSSSAEPPGVSRPPRASEGSADPRDGAKEQLVSAVAAVHFCAPVRCHPDARLDRPLIMTLIRIRVPPVPSTRSDPQFDGEVSVQLAEAQVLARPLGAAAVLGGGTS</sequence>